<evidence type="ECO:0000313" key="10">
    <source>
        <dbReference type="Ensembl" id="ENSOABP00000061866.1"/>
    </source>
</evidence>
<feature type="domain" description="C2H2-type" evidence="9">
    <location>
        <begin position="558"/>
        <end position="581"/>
    </location>
</feature>
<evidence type="ECO:0000313" key="11">
    <source>
        <dbReference type="Proteomes" id="UP000472276"/>
    </source>
</evidence>
<feature type="domain" description="C2H2-type" evidence="9">
    <location>
        <begin position="496"/>
        <end position="529"/>
    </location>
</feature>
<dbReference type="PANTHER" id="PTHR24394">
    <property type="entry name" value="ZINC FINGER PROTEIN"/>
    <property type="match status" value="1"/>
</dbReference>
<feature type="domain" description="C2H2-type" evidence="9">
    <location>
        <begin position="440"/>
        <end position="467"/>
    </location>
</feature>
<evidence type="ECO:0000256" key="7">
    <source>
        <dbReference type="PROSITE-ProRule" id="PRU00042"/>
    </source>
</evidence>
<evidence type="ECO:0000256" key="2">
    <source>
        <dbReference type="ARBA" id="ARBA00022723"/>
    </source>
</evidence>
<proteinExistence type="predicted"/>
<evidence type="ECO:0000256" key="6">
    <source>
        <dbReference type="ARBA" id="ARBA00023242"/>
    </source>
</evidence>
<dbReference type="AlphaFoldDB" id="A0AAZ1X1N9"/>
<evidence type="ECO:0000256" key="1">
    <source>
        <dbReference type="ARBA" id="ARBA00004123"/>
    </source>
</evidence>
<feature type="compositionally biased region" description="Polar residues" evidence="8">
    <location>
        <begin position="315"/>
        <end position="328"/>
    </location>
</feature>
<keyword evidence="5" id="KW-0862">Zinc</keyword>
<sequence>MTPMTECVARGIMFQDFSWVSVVVAIMSTVQHLREFIKERLTSAAEEIFSEFEKTIVRYEEEISQLRLLNIRPGIKSHNTGLDDQQVCDQERSSSLNQEDPEPPQTKEEQEKICSSEEGEQLELKQKAEGIHIWTGDELDLLCKPGVKLTRIGLDNQQVCDQERSSSLNQEDPEPPQTKEEQEEMCSSEEGEQLELKQEAEGINVWTGEEVDLLWKSGVKLTTVDLPQQHDCKENEDLDDQQDCSQKRNSSFNQEDPEQEEMYTNQEGEQLSCNQETKGIIVWTGQELGIMLNPEVKLYRIDLPQHDCKDEGGLTDQQVCNPKNNSSLDQEDPSQIKGEQEKLGITQDGKPQETGTFPAHKESDHSEPGPSSDQLLSHNSPDTDQDERKDDNSHSIKSAQIVSGLTVQNSKTAHLCSTCGKKFKTKSKLNQHIQTHKRPHSCGTCGKRFSCMSHVNRHMQSHTGEKPHSCSTCGKRFHCNSDLTRHIKTHTGEKPYSCSTCGKRFIRKRHLKIHMEYHAGEKTHTGEKPYSCSTCGKRFYLKSSLKSHITIHTGEKPYSCSTCGERFRLNTQLKRHANSHR</sequence>
<dbReference type="PROSITE" id="PS50157">
    <property type="entry name" value="ZINC_FINGER_C2H2_2"/>
    <property type="match status" value="6"/>
</dbReference>
<dbReference type="GO" id="GO:0005634">
    <property type="term" value="C:nucleus"/>
    <property type="evidence" value="ECO:0007669"/>
    <property type="project" value="UniProtKB-SubCell"/>
</dbReference>
<keyword evidence="4 7" id="KW-0863">Zinc-finger</keyword>
<feature type="domain" description="C2H2-type" evidence="9">
    <location>
        <begin position="414"/>
        <end position="441"/>
    </location>
</feature>
<evidence type="ECO:0000256" key="5">
    <source>
        <dbReference type="ARBA" id="ARBA00022833"/>
    </source>
</evidence>
<dbReference type="PROSITE" id="PS00028">
    <property type="entry name" value="ZINC_FINGER_C2H2_1"/>
    <property type="match status" value="5"/>
</dbReference>
<feature type="compositionally biased region" description="Basic and acidic residues" evidence="8">
    <location>
        <begin position="105"/>
        <end position="115"/>
    </location>
</feature>
<feature type="domain" description="C2H2-type" evidence="9">
    <location>
        <begin position="530"/>
        <end position="557"/>
    </location>
</feature>
<dbReference type="InterPro" id="IPR013087">
    <property type="entry name" value="Znf_C2H2_type"/>
</dbReference>
<evidence type="ECO:0000256" key="8">
    <source>
        <dbReference type="SAM" id="MobiDB-lite"/>
    </source>
</evidence>
<organism evidence="10 11">
    <name type="scientific">Oreochromis aureus</name>
    <name type="common">Israeli tilapia</name>
    <name type="synonym">Chromis aureus</name>
    <dbReference type="NCBI Taxonomy" id="47969"/>
    <lineage>
        <taxon>Eukaryota</taxon>
        <taxon>Metazoa</taxon>
        <taxon>Chordata</taxon>
        <taxon>Craniata</taxon>
        <taxon>Vertebrata</taxon>
        <taxon>Euteleostomi</taxon>
        <taxon>Actinopterygii</taxon>
        <taxon>Neopterygii</taxon>
        <taxon>Teleostei</taxon>
        <taxon>Neoteleostei</taxon>
        <taxon>Acanthomorphata</taxon>
        <taxon>Ovalentaria</taxon>
        <taxon>Cichlomorphae</taxon>
        <taxon>Cichliformes</taxon>
        <taxon>Cichlidae</taxon>
        <taxon>African cichlids</taxon>
        <taxon>Pseudocrenilabrinae</taxon>
        <taxon>Oreochromini</taxon>
        <taxon>Oreochromis</taxon>
    </lineage>
</organism>
<keyword evidence="2" id="KW-0479">Metal-binding</keyword>
<gene>
    <name evidence="10" type="primary">SPARCL1</name>
</gene>
<protein>
    <recommendedName>
        <fullName evidence="9">C2H2-type domain-containing protein</fullName>
    </recommendedName>
</protein>
<dbReference type="Proteomes" id="UP000472276">
    <property type="component" value="Unassembled WGS sequence"/>
</dbReference>
<dbReference type="Gene3D" id="3.30.160.60">
    <property type="entry name" value="Classic Zinc Finger"/>
    <property type="match status" value="6"/>
</dbReference>
<comment type="subcellular location">
    <subcellularLocation>
        <location evidence="1">Nucleus</location>
    </subcellularLocation>
</comment>
<dbReference type="InterPro" id="IPR036236">
    <property type="entry name" value="Znf_C2H2_sf"/>
</dbReference>
<feature type="compositionally biased region" description="Polar residues" evidence="8">
    <location>
        <begin position="369"/>
        <end position="382"/>
    </location>
</feature>
<accession>A0AAZ1X1N9</accession>
<evidence type="ECO:0000256" key="4">
    <source>
        <dbReference type="ARBA" id="ARBA00022771"/>
    </source>
</evidence>
<dbReference type="Pfam" id="PF00096">
    <property type="entry name" value="zf-C2H2"/>
    <property type="match status" value="4"/>
</dbReference>
<dbReference type="Ensembl" id="ENSOABT00000079604.1">
    <property type="protein sequence ID" value="ENSOABP00000061866.1"/>
    <property type="gene ID" value="ENSOABG00000030735.1"/>
</dbReference>
<dbReference type="SMART" id="SM00355">
    <property type="entry name" value="ZnF_C2H2"/>
    <property type="match status" value="6"/>
</dbReference>
<feature type="compositionally biased region" description="Acidic residues" evidence="8">
    <location>
        <begin position="181"/>
        <end position="193"/>
    </location>
</feature>
<feature type="region of interest" description="Disordered" evidence="8">
    <location>
        <begin position="80"/>
        <end position="118"/>
    </location>
</feature>
<feature type="compositionally biased region" description="Polar residues" evidence="8">
    <location>
        <begin position="160"/>
        <end position="169"/>
    </location>
</feature>
<keyword evidence="3" id="KW-0677">Repeat</keyword>
<feature type="compositionally biased region" description="Polar residues" evidence="8">
    <location>
        <begin position="243"/>
        <end position="254"/>
    </location>
</feature>
<evidence type="ECO:0000259" key="9">
    <source>
        <dbReference type="PROSITE" id="PS50157"/>
    </source>
</evidence>
<dbReference type="FunFam" id="3.30.160.60:FF:000145">
    <property type="entry name" value="Zinc finger protein 574"/>
    <property type="match status" value="2"/>
</dbReference>
<feature type="region of interest" description="Disordered" evidence="8">
    <location>
        <begin position="160"/>
        <end position="195"/>
    </location>
</feature>
<dbReference type="SUPFAM" id="SSF57667">
    <property type="entry name" value="beta-beta-alpha zinc fingers"/>
    <property type="match status" value="4"/>
</dbReference>
<feature type="region of interest" description="Disordered" evidence="8">
    <location>
        <begin position="233"/>
        <end position="267"/>
    </location>
</feature>
<keyword evidence="11" id="KW-1185">Reference proteome</keyword>
<reference evidence="11" key="1">
    <citation type="submission" date="2020-03" db="EMBL/GenBank/DDBJ databases">
        <title>Evolution of repeat sequences and sex chromosomes of tilapia species revealed by chromosome-level genomes.</title>
        <authorList>
            <person name="Xu L."/>
            <person name="Tao W."/>
            <person name="Wang D."/>
            <person name="Zhou Q."/>
        </authorList>
    </citation>
    <scope>NUCLEOTIDE SEQUENCE [LARGE SCALE GENOMIC DNA]</scope>
    <source>
        <strain evidence="11">Israel</strain>
    </source>
</reference>
<keyword evidence="6" id="KW-0539">Nucleus</keyword>
<feature type="domain" description="C2H2-type" evidence="9">
    <location>
        <begin position="468"/>
        <end position="495"/>
    </location>
</feature>
<dbReference type="GO" id="GO:0000981">
    <property type="term" value="F:DNA-binding transcription factor activity, RNA polymerase II-specific"/>
    <property type="evidence" value="ECO:0007669"/>
    <property type="project" value="TreeGrafter"/>
</dbReference>
<dbReference type="FunFam" id="3.30.160.60:FF:000358">
    <property type="entry name" value="zinc finger protein 24"/>
    <property type="match status" value="1"/>
</dbReference>
<name>A0AAZ1X1N9_OREAU</name>
<reference evidence="10" key="2">
    <citation type="submission" date="2025-08" db="UniProtKB">
        <authorList>
            <consortium name="Ensembl"/>
        </authorList>
    </citation>
    <scope>IDENTIFICATION</scope>
</reference>
<dbReference type="FunFam" id="3.30.160.60:FF:000912">
    <property type="entry name" value="Zinc finger protein 660"/>
    <property type="match status" value="2"/>
</dbReference>
<dbReference type="FunFam" id="3.30.160.60:FF:001155">
    <property type="entry name" value="Zinc finger 30C"/>
    <property type="match status" value="1"/>
</dbReference>
<dbReference type="GO" id="GO:0008270">
    <property type="term" value="F:zinc ion binding"/>
    <property type="evidence" value="ECO:0007669"/>
    <property type="project" value="UniProtKB-KW"/>
</dbReference>
<reference evidence="10" key="3">
    <citation type="submission" date="2025-09" db="UniProtKB">
        <authorList>
            <consortium name="Ensembl"/>
        </authorList>
    </citation>
    <scope>IDENTIFICATION</scope>
</reference>
<evidence type="ECO:0000256" key="3">
    <source>
        <dbReference type="ARBA" id="ARBA00022737"/>
    </source>
</evidence>
<dbReference type="PANTHER" id="PTHR24394:SF29">
    <property type="entry name" value="MYONEURIN"/>
    <property type="match status" value="1"/>
</dbReference>
<feature type="region of interest" description="Disordered" evidence="8">
    <location>
        <begin position="313"/>
        <end position="394"/>
    </location>
</feature>